<organism evidence="3 4">
    <name type="scientific">Allorhizobium borbori</name>
    <dbReference type="NCBI Taxonomy" id="485907"/>
    <lineage>
        <taxon>Bacteria</taxon>
        <taxon>Pseudomonadati</taxon>
        <taxon>Pseudomonadota</taxon>
        <taxon>Alphaproteobacteria</taxon>
        <taxon>Hyphomicrobiales</taxon>
        <taxon>Rhizobiaceae</taxon>
        <taxon>Rhizobium/Agrobacterium group</taxon>
        <taxon>Allorhizobium</taxon>
    </lineage>
</organism>
<gene>
    <name evidence="3" type="ORF">GGQ66_003326</name>
</gene>
<evidence type="ECO:0000259" key="2">
    <source>
        <dbReference type="Pfam" id="PF02954"/>
    </source>
</evidence>
<feature type="domain" description="GAF" evidence="1">
    <location>
        <begin position="70"/>
        <end position="197"/>
    </location>
</feature>
<dbReference type="Pfam" id="PF02954">
    <property type="entry name" value="HTH_8"/>
    <property type="match status" value="1"/>
</dbReference>
<evidence type="ECO:0000313" key="3">
    <source>
        <dbReference type="EMBL" id="MBB4104747.1"/>
    </source>
</evidence>
<dbReference type="SUPFAM" id="SSF46689">
    <property type="entry name" value="Homeodomain-like"/>
    <property type="match status" value="1"/>
</dbReference>
<keyword evidence="4" id="KW-1185">Reference proteome</keyword>
<comment type="caution">
    <text evidence="3">The sequence shown here is derived from an EMBL/GenBank/DDBJ whole genome shotgun (WGS) entry which is preliminary data.</text>
</comment>
<dbReference type="GO" id="GO:0043565">
    <property type="term" value="F:sequence-specific DNA binding"/>
    <property type="evidence" value="ECO:0007669"/>
    <property type="project" value="InterPro"/>
</dbReference>
<dbReference type="EMBL" id="JACIDU010000014">
    <property type="protein sequence ID" value="MBB4104747.1"/>
    <property type="molecule type" value="Genomic_DNA"/>
</dbReference>
<dbReference type="PRINTS" id="PR01590">
    <property type="entry name" value="HTHFIS"/>
</dbReference>
<evidence type="ECO:0000313" key="4">
    <source>
        <dbReference type="Proteomes" id="UP000584824"/>
    </source>
</evidence>
<dbReference type="Pfam" id="PF01590">
    <property type="entry name" value="GAF"/>
    <property type="match status" value="1"/>
</dbReference>
<reference evidence="3 4" key="1">
    <citation type="submission" date="2020-08" db="EMBL/GenBank/DDBJ databases">
        <title>Genomic Encyclopedia of Type Strains, Phase IV (KMG-IV): sequencing the most valuable type-strain genomes for metagenomic binning, comparative biology and taxonomic classification.</title>
        <authorList>
            <person name="Goeker M."/>
        </authorList>
    </citation>
    <scope>NUCLEOTIDE SEQUENCE [LARGE SCALE GENOMIC DNA]</scope>
    <source>
        <strain evidence="3 4">DSM 26385</strain>
    </source>
</reference>
<evidence type="ECO:0000259" key="1">
    <source>
        <dbReference type="Pfam" id="PF01590"/>
    </source>
</evidence>
<accession>A0A7W6K678</accession>
<proteinExistence type="predicted"/>
<name>A0A7W6K678_9HYPH</name>
<dbReference type="InterPro" id="IPR002197">
    <property type="entry name" value="HTH_Fis"/>
</dbReference>
<dbReference type="Gene3D" id="1.10.10.60">
    <property type="entry name" value="Homeodomain-like"/>
    <property type="match status" value="1"/>
</dbReference>
<dbReference type="InterPro" id="IPR029016">
    <property type="entry name" value="GAF-like_dom_sf"/>
</dbReference>
<dbReference type="Proteomes" id="UP000584824">
    <property type="component" value="Unassembled WGS sequence"/>
</dbReference>
<dbReference type="RefSeq" id="WP_183793824.1">
    <property type="nucleotide sequence ID" value="NZ_JACIDU010000014.1"/>
</dbReference>
<feature type="domain" description="DNA binding HTH" evidence="2">
    <location>
        <begin position="278"/>
        <end position="316"/>
    </location>
</feature>
<protein>
    <submittedName>
        <fullName evidence="3">Transcriptional regulator of acetoin/glycerol metabolism</fullName>
    </submittedName>
</protein>
<dbReference type="AlphaFoldDB" id="A0A7W6K678"/>
<dbReference type="InterPro" id="IPR009057">
    <property type="entry name" value="Homeodomain-like_sf"/>
</dbReference>
<sequence length="319" mass="34203">MLNDSAHADRVYATARQNSAAASSPIVASWRRCMTMHNLAPEVARDPIRLSGGEFAAARERSMALVSEAQDELDRLFLTVGKSGCCLVLTDETGAILEQRNMAGDERDFHRVGLGQGAVWSEASVGTNGIGTALADERSVMIFRDQHFLSANARLSCATAPVRDHRGQIAAAIDISTCRDDVNEMTLSILAQAVKDSAIRIETNLFRRAFAGSRFVLVPTASGSSAAILAVDRDDLILGATRAARLALKLDDARIAQGVPASDVLAENRGESGADLLEAERAALRRVLSRTNGNVSQAAVLLGISRATLHRKMKRLSMH</sequence>
<dbReference type="InterPro" id="IPR003018">
    <property type="entry name" value="GAF"/>
</dbReference>
<dbReference type="Gene3D" id="3.30.450.40">
    <property type="match status" value="1"/>
</dbReference>
<dbReference type="SUPFAM" id="SSF55781">
    <property type="entry name" value="GAF domain-like"/>
    <property type="match status" value="1"/>
</dbReference>